<sequence length="291" mass="30957">MVAIPFLKMHGLGNDFVVIDLRHVPVVMTEDLARRIADRHRGVGCDQVITIEPPRSAGATAVMGIRNPDGSEAGACGNATRCVAHLLMSENSTEQCVVETIAGLLPSQRAANGLVTVDMGPARFDWHQVPLSEARDTLHVGLSEGALHDPVAVSMGNPHAVFFVDDADAVPLTTDGPRIEHHPLFPARTNVEAVQVLGRDRLRMRVWERGAGITSACGSGACAVMAAAVKRGHVDNKAEIILDGGSLWMEWRPADGHVLMTGPATTVFQGVLDASLWSDLSGVIRDGVLHG</sequence>
<dbReference type="Pfam" id="PF01678">
    <property type="entry name" value="DAP_epimerase"/>
    <property type="match status" value="2"/>
</dbReference>
<feature type="binding site" evidence="8">
    <location>
        <position position="67"/>
    </location>
    <ligand>
        <name>substrate</name>
    </ligand>
</feature>
<evidence type="ECO:0000256" key="2">
    <source>
        <dbReference type="ARBA" id="ARBA00010219"/>
    </source>
</evidence>
<feature type="binding site" evidence="8">
    <location>
        <begin position="208"/>
        <end position="209"/>
    </location>
    <ligand>
        <name>substrate</name>
    </ligand>
</feature>
<dbReference type="Gene3D" id="3.10.310.10">
    <property type="entry name" value="Diaminopimelate Epimerase, Chain A, domain 1"/>
    <property type="match status" value="2"/>
</dbReference>
<evidence type="ECO:0000256" key="6">
    <source>
        <dbReference type="ARBA" id="ARBA00023235"/>
    </source>
</evidence>
<dbReference type="EMBL" id="FTOA01000004">
    <property type="protein sequence ID" value="SIS88561.1"/>
    <property type="molecule type" value="Genomic_DNA"/>
</dbReference>
<evidence type="ECO:0000256" key="3">
    <source>
        <dbReference type="ARBA" id="ARBA00013080"/>
    </source>
</evidence>
<comment type="similarity">
    <text evidence="2 8">Belongs to the diaminopimelate epimerase family.</text>
</comment>
<feature type="binding site" evidence="8">
    <location>
        <position position="190"/>
    </location>
    <ligand>
        <name>substrate</name>
    </ligand>
</feature>
<dbReference type="PANTHER" id="PTHR31689:SF0">
    <property type="entry name" value="DIAMINOPIMELATE EPIMERASE"/>
    <property type="match status" value="1"/>
</dbReference>
<dbReference type="NCBIfam" id="TIGR00652">
    <property type="entry name" value="DapF"/>
    <property type="match status" value="1"/>
</dbReference>
<feature type="binding site" evidence="8">
    <location>
        <position position="47"/>
    </location>
    <ligand>
        <name>substrate</name>
    </ligand>
</feature>
<feature type="binding site" evidence="8">
    <location>
        <position position="157"/>
    </location>
    <ligand>
        <name>substrate</name>
    </ligand>
</feature>
<name>A0A1N7MRJ2_9PROT</name>
<feature type="active site" description="Proton donor" evidence="8">
    <location>
        <position position="76"/>
    </location>
</feature>
<feature type="active site" description="Proton acceptor" evidence="8">
    <location>
        <position position="217"/>
    </location>
</feature>
<dbReference type="OrthoDB" id="9805408at2"/>
<dbReference type="STRING" id="80876.SAMN05421779_104292"/>
<feature type="binding site" evidence="8">
    <location>
        <begin position="218"/>
        <end position="219"/>
    </location>
    <ligand>
        <name>substrate</name>
    </ligand>
</feature>
<accession>A0A1N7MRJ2</accession>
<dbReference type="InterPro" id="IPR018510">
    <property type="entry name" value="DAP_epimerase_AS"/>
</dbReference>
<dbReference type="HAMAP" id="MF_00197">
    <property type="entry name" value="DAP_epimerase"/>
    <property type="match status" value="1"/>
</dbReference>
<comment type="catalytic activity">
    <reaction evidence="7 8">
        <text>(2S,6S)-2,6-diaminopimelate = meso-2,6-diaminopimelate</text>
        <dbReference type="Rhea" id="RHEA:15393"/>
        <dbReference type="ChEBI" id="CHEBI:57609"/>
        <dbReference type="ChEBI" id="CHEBI:57791"/>
        <dbReference type="EC" id="5.1.1.7"/>
    </reaction>
</comment>
<proteinExistence type="inferred from homology"/>
<reference evidence="10 11" key="1">
    <citation type="submission" date="2017-01" db="EMBL/GenBank/DDBJ databases">
        <authorList>
            <person name="Mah S.A."/>
            <person name="Swanson W.J."/>
            <person name="Moy G.W."/>
            <person name="Vacquier V.D."/>
        </authorList>
    </citation>
    <scope>NUCLEOTIDE SEQUENCE [LARGE SCALE GENOMIC DNA]</scope>
    <source>
        <strain evidence="10 11">DSM 11589</strain>
    </source>
</reference>
<comment type="function">
    <text evidence="8">Catalyzes the stereoinversion of LL-2,6-diaminopimelate (L,L-DAP) to meso-diaminopimelate (meso-DAP), a precursor of L-lysine and an essential component of the bacterial peptidoglycan.</text>
</comment>
<keyword evidence="8" id="KW-0963">Cytoplasm</keyword>
<organism evidence="10 11">
    <name type="scientific">Insolitispirillum peregrinum</name>
    <dbReference type="NCBI Taxonomy" id="80876"/>
    <lineage>
        <taxon>Bacteria</taxon>
        <taxon>Pseudomonadati</taxon>
        <taxon>Pseudomonadota</taxon>
        <taxon>Alphaproteobacteria</taxon>
        <taxon>Rhodospirillales</taxon>
        <taxon>Novispirillaceae</taxon>
        <taxon>Insolitispirillum</taxon>
    </lineage>
</organism>
<comment type="subcellular location">
    <subcellularLocation>
        <location evidence="8">Cytoplasm</location>
    </subcellularLocation>
</comment>
<comment type="subunit">
    <text evidence="8">Homodimer.</text>
</comment>
<evidence type="ECO:0000256" key="9">
    <source>
        <dbReference type="PROSITE-ProRule" id="PRU10125"/>
    </source>
</evidence>
<evidence type="ECO:0000256" key="7">
    <source>
        <dbReference type="ARBA" id="ARBA00051712"/>
    </source>
</evidence>
<dbReference type="InterPro" id="IPR001653">
    <property type="entry name" value="DAP_epimerase_DapF"/>
</dbReference>
<feature type="binding site" evidence="8">
    <location>
        <position position="14"/>
    </location>
    <ligand>
        <name>substrate</name>
    </ligand>
</feature>
<dbReference type="GO" id="GO:0009089">
    <property type="term" value="P:lysine biosynthetic process via diaminopimelate"/>
    <property type="evidence" value="ECO:0007669"/>
    <property type="project" value="UniProtKB-UniRule"/>
</dbReference>
<dbReference type="Proteomes" id="UP000185678">
    <property type="component" value="Unassembled WGS sequence"/>
</dbReference>
<evidence type="ECO:0000313" key="10">
    <source>
        <dbReference type="EMBL" id="SIS88561.1"/>
    </source>
</evidence>
<dbReference type="PANTHER" id="PTHR31689">
    <property type="entry name" value="DIAMINOPIMELATE EPIMERASE, CHLOROPLASTIC"/>
    <property type="match status" value="1"/>
</dbReference>
<dbReference type="RefSeq" id="WP_076400725.1">
    <property type="nucleotide sequence ID" value="NZ_FTOA01000004.1"/>
</dbReference>
<keyword evidence="11" id="KW-1185">Reference proteome</keyword>
<dbReference type="PROSITE" id="PS01326">
    <property type="entry name" value="DAP_EPIMERASE"/>
    <property type="match status" value="1"/>
</dbReference>
<feature type="active site" evidence="9">
    <location>
        <position position="76"/>
    </location>
</feature>
<evidence type="ECO:0000256" key="8">
    <source>
        <dbReference type="HAMAP-Rule" id="MF_00197"/>
    </source>
</evidence>
<dbReference type="SUPFAM" id="SSF54506">
    <property type="entry name" value="Diaminopimelate epimerase-like"/>
    <property type="match status" value="2"/>
</dbReference>
<evidence type="ECO:0000256" key="1">
    <source>
        <dbReference type="ARBA" id="ARBA00005196"/>
    </source>
</evidence>
<feature type="site" description="Could be important to modulate the pK values of the two catalytic cysteine residues" evidence="8">
    <location>
        <position position="159"/>
    </location>
</feature>
<dbReference type="EC" id="5.1.1.7" evidence="3 8"/>
<evidence type="ECO:0000256" key="4">
    <source>
        <dbReference type="ARBA" id="ARBA00022605"/>
    </source>
</evidence>
<evidence type="ECO:0000313" key="11">
    <source>
        <dbReference type="Proteomes" id="UP000185678"/>
    </source>
</evidence>
<feature type="site" description="Could be important to modulate the pK values of the two catalytic cysteine residues" evidence="8">
    <location>
        <position position="208"/>
    </location>
</feature>
<dbReference type="UniPathway" id="UPA00034">
    <property type="reaction ID" value="UER00025"/>
</dbReference>
<evidence type="ECO:0000256" key="5">
    <source>
        <dbReference type="ARBA" id="ARBA00023154"/>
    </source>
</evidence>
<feature type="binding site" evidence="8">
    <location>
        <begin position="77"/>
        <end position="78"/>
    </location>
    <ligand>
        <name>substrate</name>
    </ligand>
</feature>
<dbReference type="GO" id="GO:0005829">
    <property type="term" value="C:cytosol"/>
    <property type="evidence" value="ECO:0007669"/>
    <property type="project" value="TreeGrafter"/>
</dbReference>
<dbReference type="GO" id="GO:0008837">
    <property type="term" value="F:diaminopimelate epimerase activity"/>
    <property type="evidence" value="ECO:0007669"/>
    <property type="project" value="UniProtKB-UniRule"/>
</dbReference>
<keyword evidence="5 8" id="KW-0457">Lysine biosynthesis</keyword>
<protein>
    <recommendedName>
        <fullName evidence="3 8">Diaminopimelate epimerase</fullName>
        <shortName evidence="8">DAP epimerase</shortName>
        <ecNumber evidence="3 8">5.1.1.7</ecNumber>
    </recommendedName>
    <alternativeName>
        <fullName evidence="8">PLP-independent amino acid racemase</fullName>
    </alternativeName>
</protein>
<keyword evidence="4 8" id="KW-0028">Amino-acid biosynthesis</keyword>
<dbReference type="AlphaFoldDB" id="A0A1N7MRJ2"/>
<comment type="pathway">
    <text evidence="1 8">Amino-acid biosynthesis; L-lysine biosynthesis via DAP pathway; DL-2,6-diaminopimelate from LL-2,6-diaminopimelate: step 1/1.</text>
</comment>
<gene>
    <name evidence="8" type="primary">dapF</name>
    <name evidence="10" type="ORF">SAMN05421779_104292</name>
</gene>
<keyword evidence="6 8" id="KW-0413">Isomerase</keyword>